<dbReference type="CDD" id="cd22191">
    <property type="entry name" value="DPBB_RlpA_EXP_N-like"/>
    <property type="match status" value="1"/>
</dbReference>
<dbReference type="Proteomes" id="UP000016935">
    <property type="component" value="Unassembled WGS sequence"/>
</dbReference>
<dbReference type="AlphaFoldDB" id="R0JIL9"/>
<sequence>MTVYDNTGAPGACGVNLTDDMLVVAIAQSAWDAKGGSTYNVMTGASSNPWCGTEIEVKYNGASVKAKILDLCPGCKGPDDVDLSRGAWKALGLTEATRLKASWSVV</sequence>
<gene>
    <name evidence="2" type="ORF">SETTUDRAFT_100217</name>
</gene>
<dbReference type="RefSeq" id="XP_008031682.1">
    <property type="nucleotide sequence ID" value="XM_008033491.1"/>
</dbReference>
<keyword evidence="3" id="KW-1185">Reference proteome</keyword>
<dbReference type="Gene3D" id="2.40.40.10">
    <property type="entry name" value="RlpA-like domain"/>
    <property type="match status" value="1"/>
</dbReference>
<dbReference type="PANTHER" id="PTHR31836">
    <property type="match status" value="1"/>
</dbReference>
<proteinExistence type="predicted"/>
<dbReference type="EMBL" id="KB908877">
    <property type="protein sequence ID" value="EOA81183.1"/>
    <property type="molecule type" value="Genomic_DNA"/>
</dbReference>
<evidence type="ECO:0000256" key="1">
    <source>
        <dbReference type="ARBA" id="ARBA00022729"/>
    </source>
</evidence>
<evidence type="ECO:0000313" key="3">
    <source>
        <dbReference type="Proteomes" id="UP000016935"/>
    </source>
</evidence>
<reference evidence="2 3" key="1">
    <citation type="journal article" date="2012" name="PLoS Pathog.">
        <title>Diverse lifestyles and strategies of plant pathogenesis encoded in the genomes of eighteen Dothideomycetes fungi.</title>
        <authorList>
            <person name="Ohm R.A."/>
            <person name="Feau N."/>
            <person name="Henrissat B."/>
            <person name="Schoch C.L."/>
            <person name="Horwitz B.A."/>
            <person name="Barry K.W."/>
            <person name="Condon B.J."/>
            <person name="Copeland A.C."/>
            <person name="Dhillon B."/>
            <person name="Glaser F."/>
            <person name="Hesse C.N."/>
            <person name="Kosti I."/>
            <person name="LaButti K."/>
            <person name="Lindquist E.A."/>
            <person name="Lucas S."/>
            <person name="Salamov A.A."/>
            <person name="Bradshaw R.E."/>
            <person name="Ciuffetti L."/>
            <person name="Hamelin R.C."/>
            <person name="Kema G.H.J."/>
            <person name="Lawrence C."/>
            <person name="Scott J.A."/>
            <person name="Spatafora J.W."/>
            <person name="Turgeon B.G."/>
            <person name="de Wit P.J.G.M."/>
            <person name="Zhong S."/>
            <person name="Goodwin S.B."/>
            <person name="Grigoriev I.V."/>
        </authorList>
    </citation>
    <scope>NUCLEOTIDE SEQUENCE [LARGE SCALE GENOMIC DNA]</scope>
    <source>
        <strain evidence="3">28A</strain>
    </source>
</reference>
<evidence type="ECO:0000313" key="2">
    <source>
        <dbReference type="EMBL" id="EOA81183.1"/>
    </source>
</evidence>
<evidence type="ECO:0008006" key="4">
    <source>
        <dbReference type="Google" id="ProtNLM"/>
    </source>
</evidence>
<dbReference type="InterPro" id="IPR051477">
    <property type="entry name" value="Expansin_CellWall"/>
</dbReference>
<accession>R0JIL9</accession>
<dbReference type="HOGENOM" id="CLU_047639_6_2_1"/>
<reference evidence="2 3" key="2">
    <citation type="journal article" date="2013" name="PLoS Genet.">
        <title>Comparative genome structure, secondary metabolite, and effector coding capacity across Cochliobolus pathogens.</title>
        <authorList>
            <person name="Condon B.J."/>
            <person name="Leng Y."/>
            <person name="Wu D."/>
            <person name="Bushley K.E."/>
            <person name="Ohm R.A."/>
            <person name="Otillar R."/>
            <person name="Martin J."/>
            <person name="Schackwitz W."/>
            <person name="Grimwood J."/>
            <person name="MohdZainudin N."/>
            <person name="Xue C."/>
            <person name="Wang R."/>
            <person name="Manning V.A."/>
            <person name="Dhillon B."/>
            <person name="Tu Z.J."/>
            <person name="Steffenson B.J."/>
            <person name="Salamov A."/>
            <person name="Sun H."/>
            <person name="Lowry S."/>
            <person name="LaButti K."/>
            <person name="Han J."/>
            <person name="Copeland A."/>
            <person name="Lindquist E."/>
            <person name="Barry K."/>
            <person name="Schmutz J."/>
            <person name="Baker S.E."/>
            <person name="Ciuffetti L.M."/>
            <person name="Grigoriev I.V."/>
            <person name="Zhong S."/>
            <person name="Turgeon B.G."/>
        </authorList>
    </citation>
    <scope>NUCLEOTIDE SEQUENCE [LARGE SCALE GENOMIC DNA]</scope>
    <source>
        <strain evidence="3">28A</strain>
    </source>
</reference>
<keyword evidence="1" id="KW-0732">Signal</keyword>
<dbReference type="GeneID" id="19394774"/>
<protein>
    <recommendedName>
        <fullName evidence="4">RlpA-like protein double-psi beta-barrel domain-containing protein</fullName>
    </recommendedName>
</protein>
<name>R0JIL9_EXST2</name>
<dbReference type="PANTHER" id="PTHR31836:SF28">
    <property type="entry name" value="SRCR DOMAIN-CONTAINING PROTEIN-RELATED"/>
    <property type="match status" value="1"/>
</dbReference>
<dbReference type="OrthoDB" id="406505at2759"/>
<dbReference type="STRING" id="671987.R0JIL9"/>
<dbReference type="SUPFAM" id="SSF50685">
    <property type="entry name" value="Barwin-like endoglucanases"/>
    <property type="match status" value="1"/>
</dbReference>
<dbReference type="InterPro" id="IPR036908">
    <property type="entry name" value="RlpA-like_sf"/>
</dbReference>
<organism evidence="2 3">
    <name type="scientific">Exserohilum turcicum (strain 28A)</name>
    <name type="common">Northern leaf blight fungus</name>
    <name type="synonym">Setosphaeria turcica</name>
    <dbReference type="NCBI Taxonomy" id="671987"/>
    <lineage>
        <taxon>Eukaryota</taxon>
        <taxon>Fungi</taxon>
        <taxon>Dikarya</taxon>
        <taxon>Ascomycota</taxon>
        <taxon>Pezizomycotina</taxon>
        <taxon>Dothideomycetes</taxon>
        <taxon>Pleosporomycetidae</taxon>
        <taxon>Pleosporales</taxon>
        <taxon>Pleosporineae</taxon>
        <taxon>Pleosporaceae</taxon>
        <taxon>Exserohilum</taxon>
    </lineage>
</organism>